<dbReference type="RefSeq" id="WP_111605485.1">
    <property type="nucleotide sequence ID" value="NZ_BMLJ01000001.1"/>
</dbReference>
<organism evidence="1 2">
    <name type="scientific">Marinomonas arctica</name>
    <dbReference type="NCBI Taxonomy" id="383750"/>
    <lineage>
        <taxon>Bacteria</taxon>
        <taxon>Pseudomonadati</taxon>
        <taxon>Pseudomonadota</taxon>
        <taxon>Gammaproteobacteria</taxon>
        <taxon>Oceanospirillales</taxon>
        <taxon>Oceanospirillaceae</taxon>
        <taxon>Marinomonas</taxon>
    </lineage>
</organism>
<keyword evidence="2" id="KW-1185">Reference proteome</keyword>
<dbReference type="KEGG" id="mard:IBG28_15500"/>
<name>A0A7H1J3L7_9GAMM</name>
<dbReference type="OrthoDB" id="5833155at2"/>
<dbReference type="Proteomes" id="UP000516370">
    <property type="component" value="Chromosome"/>
</dbReference>
<gene>
    <name evidence="1" type="ORF">IBG28_15500</name>
</gene>
<evidence type="ECO:0000313" key="2">
    <source>
        <dbReference type="Proteomes" id="UP000516370"/>
    </source>
</evidence>
<proteinExistence type="predicted"/>
<evidence type="ECO:0000313" key="1">
    <source>
        <dbReference type="EMBL" id="QNT05083.1"/>
    </source>
</evidence>
<dbReference type="AlphaFoldDB" id="A0A7H1J3L7"/>
<accession>A0A7H1J3L7</accession>
<protein>
    <submittedName>
        <fullName evidence="1">Uncharacterized protein</fullName>
    </submittedName>
</protein>
<reference evidence="1 2" key="1">
    <citation type="submission" date="2020-09" db="EMBL/GenBank/DDBJ databases">
        <title>Complete genome sequence of an Arctic sea ice bacterium Marinomonas arctica BSI20414.</title>
        <authorList>
            <person name="Liao L."/>
            <person name="Chen B."/>
        </authorList>
    </citation>
    <scope>NUCLEOTIDE SEQUENCE [LARGE SCALE GENOMIC DNA]</scope>
    <source>
        <strain evidence="1 2">BSI20414</strain>
    </source>
</reference>
<sequence length="143" mass="16365">MSKFIIQVYLPGFIQWKSDVLFSITGRRGGTSVELASQSRDNRWQMNNLKGAFSMSDDRTGLLTFEVDEATLDTHKIKKTGQMSRHNAFTGHDNDTNEQTAKGMNYTSYQMTLEYKYPSGFPVTLRYPNITIDDDKWSLSFLA</sequence>
<dbReference type="EMBL" id="CP061081">
    <property type="protein sequence ID" value="QNT05083.1"/>
    <property type="molecule type" value="Genomic_DNA"/>
</dbReference>